<proteinExistence type="predicted"/>
<sequence length="447" mass="48226">MQSCCMARNYWRITLFVIALSASAGPLGAFADHFRSGIISYETNSQDPTLLDVTVTTTYLDIDDRNYWYDVYMRTAGNVNEYLFTTDKDDVLRYGQDPLYTRYIALRTSRSIPVPTDIPAIIDVWDCCRVDNLVGFGDYYGYSDYRDFYFSTHYVADAPKSIIVDMPPVMIAVKTHNSRDYSFVFVPAISPTGAPISCSINRGSAFTSPYELIAIDEPGGCSIGWANMGYSEGDKVPVGLRVMDTDTGQFNDLTFLVMVTNLNILPAVKTITTGGLRLPQHGGNITMYVGFQGQVVITATDPAGSDLNAWSSSLPSGATLNTTRGRSASSVTVTFTWTPRSAERYDGLVVIVVESSLNFCTTVSFRYTVISPPPPPSPLPPSPPPLPPPSPPLPSPPLLPPPSPPPPSPPPPSPPPPSPPPPSPPPLPPPSPPPPSPPPPSPPPPSP</sequence>
<feature type="chain" id="PRO_5035261098" evidence="3">
    <location>
        <begin position="30"/>
        <end position="447"/>
    </location>
</feature>
<protein>
    <submittedName>
        <fullName evidence="4">Uncharacterized protein</fullName>
    </submittedName>
</protein>
<evidence type="ECO:0000256" key="2">
    <source>
        <dbReference type="SAM" id="MobiDB-lite"/>
    </source>
</evidence>
<evidence type="ECO:0000256" key="1">
    <source>
        <dbReference type="ARBA" id="ARBA00022581"/>
    </source>
</evidence>
<accession>A0A8J4GIP0</accession>
<dbReference type="PANTHER" id="PTHR13037">
    <property type="entry name" value="FORMIN"/>
    <property type="match status" value="1"/>
</dbReference>
<comment type="caution">
    <text evidence="4">The sequence shown here is derived from an EMBL/GenBank/DDBJ whole genome shotgun (WGS) entry which is preliminary data.</text>
</comment>
<reference evidence="4" key="1">
    <citation type="journal article" date="2021" name="Proc. Natl. Acad. Sci. U.S.A.">
        <title>Three genomes in the algal genus Volvox reveal the fate of a haploid sex-determining region after a transition to homothallism.</title>
        <authorList>
            <person name="Yamamoto K."/>
            <person name="Hamaji T."/>
            <person name="Kawai-Toyooka H."/>
            <person name="Matsuzaki R."/>
            <person name="Takahashi F."/>
            <person name="Nishimura Y."/>
            <person name="Kawachi M."/>
            <person name="Noguchi H."/>
            <person name="Minakuchi Y."/>
            <person name="Umen J.G."/>
            <person name="Toyoda A."/>
            <person name="Nozaki H."/>
        </authorList>
    </citation>
    <scope>NUCLEOTIDE SEQUENCE</scope>
    <source>
        <strain evidence="4">NIES-3785</strain>
    </source>
</reference>
<feature type="signal peptide" evidence="3">
    <location>
        <begin position="1"/>
        <end position="29"/>
    </location>
</feature>
<name>A0A8J4GIP0_9CHLO</name>
<dbReference type="Proteomes" id="UP000722791">
    <property type="component" value="Unassembled WGS sequence"/>
</dbReference>
<feature type="region of interest" description="Disordered" evidence="2">
    <location>
        <begin position="374"/>
        <end position="447"/>
    </location>
</feature>
<evidence type="ECO:0000256" key="3">
    <source>
        <dbReference type="SAM" id="SignalP"/>
    </source>
</evidence>
<dbReference type="PRINTS" id="PR01217">
    <property type="entry name" value="PRICHEXTENSN"/>
</dbReference>
<evidence type="ECO:0000313" key="5">
    <source>
        <dbReference type="Proteomes" id="UP000722791"/>
    </source>
</evidence>
<feature type="non-terminal residue" evidence="4">
    <location>
        <position position="1"/>
    </location>
</feature>
<keyword evidence="1" id="KW-0945">Host-virus interaction</keyword>
<evidence type="ECO:0000313" key="4">
    <source>
        <dbReference type="EMBL" id="GIM08557.1"/>
    </source>
</evidence>
<dbReference type="PANTHER" id="PTHR13037:SF24">
    <property type="entry name" value="POLYCOMB PROTEIN PCL-RELATED"/>
    <property type="match status" value="1"/>
</dbReference>
<gene>
    <name evidence="4" type="ORF">Vretimale_12576</name>
</gene>
<keyword evidence="3" id="KW-0732">Signal</keyword>
<organism evidence="4 5">
    <name type="scientific">Volvox reticuliferus</name>
    <dbReference type="NCBI Taxonomy" id="1737510"/>
    <lineage>
        <taxon>Eukaryota</taxon>
        <taxon>Viridiplantae</taxon>
        <taxon>Chlorophyta</taxon>
        <taxon>core chlorophytes</taxon>
        <taxon>Chlorophyceae</taxon>
        <taxon>CS clade</taxon>
        <taxon>Chlamydomonadales</taxon>
        <taxon>Volvocaceae</taxon>
        <taxon>Volvox</taxon>
    </lineage>
</organism>
<dbReference type="AlphaFoldDB" id="A0A8J4GIP0"/>
<dbReference type="EMBL" id="BNCQ01000027">
    <property type="protein sequence ID" value="GIM08557.1"/>
    <property type="molecule type" value="Genomic_DNA"/>
</dbReference>